<dbReference type="GeneID" id="42047717"/>
<dbReference type="AlphaFoldDB" id="A0A1L7V7W4"/>
<dbReference type="EMBL" id="FJOF01000002">
    <property type="protein sequence ID" value="CZR36908.1"/>
    <property type="molecule type" value="Genomic_DNA"/>
</dbReference>
<keyword evidence="2" id="KW-1185">Reference proteome</keyword>
<protein>
    <submittedName>
        <fullName evidence="1">Uncharacterized protein</fullName>
    </submittedName>
</protein>
<dbReference type="VEuPathDB" id="FungiDB:FPRO_02832"/>
<gene>
    <name evidence="1" type="ORF">FPRO_02832</name>
</gene>
<dbReference type="Proteomes" id="UP000183971">
    <property type="component" value="Unassembled WGS sequence"/>
</dbReference>
<proteinExistence type="predicted"/>
<accession>A0A1L7V7W4</accession>
<evidence type="ECO:0000313" key="2">
    <source>
        <dbReference type="Proteomes" id="UP000183971"/>
    </source>
</evidence>
<reference evidence="2" key="1">
    <citation type="journal article" date="2016" name="Genome Biol. Evol.">
        <title>Comparative 'omics' of the Fusarium fujikuroi species complex highlights differences in genetic potential and metabolite synthesis.</title>
        <authorList>
            <person name="Niehaus E.-M."/>
            <person name="Muensterkoetter M."/>
            <person name="Proctor R.H."/>
            <person name="Brown D.W."/>
            <person name="Sharon A."/>
            <person name="Idan Y."/>
            <person name="Oren-Young L."/>
            <person name="Sieber C.M."/>
            <person name="Novak O."/>
            <person name="Pencik A."/>
            <person name="Tarkowska D."/>
            <person name="Hromadova K."/>
            <person name="Freeman S."/>
            <person name="Maymon M."/>
            <person name="Elazar M."/>
            <person name="Youssef S.A."/>
            <person name="El-Shabrawy E.S.M."/>
            <person name="Shalaby A.B.A."/>
            <person name="Houterman P."/>
            <person name="Brock N.L."/>
            <person name="Burkhardt I."/>
            <person name="Tsavkelova E.A."/>
            <person name="Dickschat J.S."/>
            <person name="Galuszka P."/>
            <person name="Gueldener U."/>
            <person name="Tudzynski B."/>
        </authorList>
    </citation>
    <scope>NUCLEOTIDE SEQUENCE [LARGE SCALE GENOMIC DNA]</scope>
    <source>
        <strain evidence="2">ET1</strain>
    </source>
</reference>
<sequence>MNKKSALINIRAPNLDYEPNKAIRLGHIWKHPMDPGSFCGPPLPIPEDMETDHTFKAPWHIGKGRANSGSLGYGPISSRLLDTYSIEPTDNYVKESVKAVAAEAFKRRQRLFMVTGVKIARGAVGSISSSRRVGGGARAGFGGESFGVPFDGGPQFKISRDTYGEETYGGWESMQAGSSIVNYGRCETDVGASVLAELRSRPFNSRLEFSEADEADEAEISGPLFLGHPSTWQEVCESESEGKGKGSLQNGRAKHEVVVSPEVGYFAGSSGAKSYFSSEIDGLILGDDRFVSGEFGHEADLIPFVDDSREDGLFISSRS</sequence>
<comment type="caution">
    <text evidence="1">The sequence shown here is derived from an EMBL/GenBank/DDBJ whole genome shotgun (WGS) entry which is preliminary data.</text>
</comment>
<name>A0A1L7V7W4_FUSPR</name>
<dbReference type="RefSeq" id="XP_031077501.1">
    <property type="nucleotide sequence ID" value="XM_031227023.1"/>
</dbReference>
<organism evidence="1 2">
    <name type="scientific">Fusarium proliferatum (strain ET1)</name>
    <name type="common">Orchid endophyte fungus</name>
    <dbReference type="NCBI Taxonomy" id="1227346"/>
    <lineage>
        <taxon>Eukaryota</taxon>
        <taxon>Fungi</taxon>
        <taxon>Dikarya</taxon>
        <taxon>Ascomycota</taxon>
        <taxon>Pezizomycotina</taxon>
        <taxon>Sordariomycetes</taxon>
        <taxon>Hypocreomycetidae</taxon>
        <taxon>Hypocreales</taxon>
        <taxon>Nectriaceae</taxon>
        <taxon>Fusarium</taxon>
        <taxon>Fusarium fujikuroi species complex</taxon>
    </lineage>
</organism>
<evidence type="ECO:0000313" key="1">
    <source>
        <dbReference type="EMBL" id="CZR36908.1"/>
    </source>
</evidence>